<evidence type="ECO:0000256" key="3">
    <source>
        <dbReference type="ARBA" id="ARBA00010020"/>
    </source>
</evidence>
<evidence type="ECO:0000256" key="9">
    <source>
        <dbReference type="ARBA" id="ARBA00023273"/>
    </source>
</evidence>
<dbReference type="Pfam" id="PF14604">
    <property type="entry name" value="SH3_9"/>
    <property type="match status" value="1"/>
</dbReference>
<evidence type="ECO:0000259" key="12">
    <source>
        <dbReference type="PROSITE" id="PS50002"/>
    </source>
</evidence>
<keyword evidence="4 10" id="KW-0728">SH3 domain</keyword>
<protein>
    <recommendedName>
        <fullName evidence="12">SH3 domain-containing protein</fullName>
    </recommendedName>
</protein>
<evidence type="ECO:0000256" key="5">
    <source>
        <dbReference type="ARBA" id="ARBA00022490"/>
    </source>
</evidence>
<evidence type="ECO:0000256" key="8">
    <source>
        <dbReference type="ARBA" id="ARBA00023212"/>
    </source>
</evidence>
<dbReference type="GO" id="GO:0035591">
    <property type="term" value="F:signaling adaptor activity"/>
    <property type="evidence" value="ECO:0000318"/>
    <property type="project" value="GO_Central"/>
</dbReference>
<keyword evidence="14" id="KW-1185">Reference proteome</keyword>
<dbReference type="Pfam" id="PF07815">
    <property type="entry name" value="Abi_HHR"/>
    <property type="match status" value="1"/>
</dbReference>
<keyword evidence="8" id="KW-0206">Cytoskeleton</keyword>
<dbReference type="GO" id="GO:0030027">
    <property type="term" value="C:lamellipodium"/>
    <property type="evidence" value="ECO:0000318"/>
    <property type="project" value="GO_Central"/>
</dbReference>
<dbReference type="SMART" id="SM00326">
    <property type="entry name" value="SH3"/>
    <property type="match status" value="1"/>
</dbReference>
<feature type="compositionally biased region" description="Polar residues" evidence="11">
    <location>
        <begin position="308"/>
        <end position="333"/>
    </location>
</feature>
<feature type="compositionally biased region" description="Pro residues" evidence="11">
    <location>
        <begin position="368"/>
        <end position="378"/>
    </location>
</feature>
<dbReference type="GO" id="GO:0048858">
    <property type="term" value="P:cell projection morphogenesis"/>
    <property type="evidence" value="ECO:0000318"/>
    <property type="project" value="GO_Central"/>
</dbReference>
<proteinExistence type="inferred from homology"/>
<dbReference type="FunFam" id="2.30.30.40:FF:000002">
    <property type="entry name" value="abl interactor 1 isoform X1"/>
    <property type="match status" value="1"/>
</dbReference>
<evidence type="ECO:0000256" key="11">
    <source>
        <dbReference type="SAM" id="MobiDB-lite"/>
    </source>
</evidence>
<keyword evidence="7" id="KW-0175">Coiled coil</keyword>
<feature type="compositionally biased region" description="Polar residues" evidence="11">
    <location>
        <begin position="346"/>
        <end position="356"/>
    </location>
</feature>
<dbReference type="GeneID" id="581666"/>
<dbReference type="AlphaFoldDB" id="A0A7M7NQ52"/>
<dbReference type="InterPro" id="IPR028457">
    <property type="entry name" value="ABI"/>
</dbReference>
<feature type="compositionally biased region" description="Pro residues" evidence="11">
    <location>
        <begin position="399"/>
        <end position="435"/>
    </location>
</feature>
<feature type="region of interest" description="Disordered" evidence="11">
    <location>
        <begin position="111"/>
        <end position="130"/>
    </location>
</feature>
<evidence type="ECO:0000313" key="14">
    <source>
        <dbReference type="Proteomes" id="UP000007110"/>
    </source>
</evidence>
<comment type="similarity">
    <text evidence="3">Belongs to the ABI family.</text>
</comment>
<evidence type="ECO:0000256" key="7">
    <source>
        <dbReference type="ARBA" id="ARBA00023054"/>
    </source>
</evidence>
<dbReference type="GO" id="GO:0098858">
    <property type="term" value="C:actin-based cell projection"/>
    <property type="evidence" value="ECO:0000318"/>
    <property type="project" value="GO_Central"/>
</dbReference>
<feature type="compositionally biased region" description="Pro residues" evidence="11">
    <location>
        <begin position="274"/>
        <end position="286"/>
    </location>
</feature>
<evidence type="ECO:0000313" key="13">
    <source>
        <dbReference type="EnsemblMetazoa" id="XP_030840022"/>
    </source>
</evidence>
<feature type="compositionally biased region" description="Low complexity" evidence="11">
    <location>
        <begin position="248"/>
        <end position="267"/>
    </location>
</feature>
<dbReference type="GO" id="GO:0001764">
    <property type="term" value="P:neuron migration"/>
    <property type="evidence" value="ECO:0000318"/>
    <property type="project" value="GO_Central"/>
</dbReference>
<feature type="region of interest" description="Disordered" evidence="11">
    <location>
        <begin position="154"/>
        <end position="211"/>
    </location>
</feature>
<feature type="compositionally biased region" description="Pro residues" evidence="11">
    <location>
        <begin position="233"/>
        <end position="247"/>
    </location>
</feature>
<reference evidence="13" key="2">
    <citation type="submission" date="2021-01" db="UniProtKB">
        <authorList>
            <consortium name="EnsemblMetazoa"/>
        </authorList>
    </citation>
    <scope>IDENTIFICATION</scope>
</reference>
<feature type="domain" description="SH3" evidence="12">
    <location>
        <begin position="552"/>
        <end position="611"/>
    </location>
</feature>
<dbReference type="PANTHER" id="PTHR10460:SF0">
    <property type="entry name" value="ABELSON INTERACTING PROTEIN, ISOFORM D"/>
    <property type="match status" value="1"/>
</dbReference>
<dbReference type="InterPro" id="IPR001452">
    <property type="entry name" value="SH3_domain"/>
</dbReference>
<dbReference type="InterPro" id="IPR036028">
    <property type="entry name" value="SH3-like_dom_sf"/>
</dbReference>
<name>A0A7M7NQ52_STRPU</name>
<sequence>MEETFAEEIETARRTLLENCDSLEQIANYCEDNYVQAKDKRVALEETKNYTTQSLASVAYQINTLATSMLQMLDCTASTLGNMDSSMNQINLAIDLDNERTSLQTFKSSLMTPKDHTRSHKITKPDAPTSLNDGVKYMSIPIDYGSLDDVGHGMKLGLPGSSPRVSRSGSMTSTTSRGTPKGSLRKKDSKRSVRSPIAMPSRPPSTYSLQPPVFTGVVYLDDNLNSESSDYIPSPPPPPPLSSPPHPLQLSVGGHDVSVSSGIGSSVKSEDLVTPPPSPPPPPPPEGDGLSDEELPPPPRPASLMLPQSQSPRAPSPNLQEQVSYSPMANGTANLLIVPGDEQRSSRSPSKTQKATVSRKASRSPRPMSRPPPPPSAPPSAAGHIISSDVSNPLYFAAPPAPPPPPAPAPTPSDGPPPLPGVGPAPPPPPPPLPPIGGTGAKKPASSNHQEHSTSLSEKKPQAQAAMGFADQLNQRLAKLESETVAVEEQSLETRNTPDKPYSNQPVHSQPPPLTVSIPDPAADSGPAEGDMPDAARTEFISEETPAWAPSEFLWRSVALFDYAALREDEMTFQENDVIYLTHDFNDGWFTGVCNGVTALVPGNYVEQIFTGNWC</sequence>
<dbReference type="PANTHER" id="PTHR10460">
    <property type="entry name" value="ABL INTERACTOR FAMILY MEMBER"/>
    <property type="match status" value="1"/>
</dbReference>
<dbReference type="SUPFAM" id="SSF50044">
    <property type="entry name" value="SH3-domain"/>
    <property type="match status" value="1"/>
</dbReference>
<comment type="subcellular location">
    <subcellularLocation>
        <location evidence="2">Cell projection</location>
        <location evidence="2">Lamellipodium</location>
    </subcellularLocation>
    <subcellularLocation>
        <location evidence="1">Cytoplasm</location>
        <location evidence="1">Cytoskeleton</location>
    </subcellularLocation>
</comment>
<dbReference type="InterPro" id="IPR012849">
    <property type="entry name" value="Abl-interactor_HHR_dom"/>
</dbReference>
<dbReference type="InParanoid" id="A0A7M7NQ52"/>
<dbReference type="Gene3D" id="6.10.140.1620">
    <property type="match status" value="1"/>
</dbReference>
<evidence type="ECO:0000256" key="4">
    <source>
        <dbReference type="ARBA" id="ARBA00022443"/>
    </source>
</evidence>
<dbReference type="RefSeq" id="XP_030840022.1">
    <property type="nucleotide sequence ID" value="XM_030984162.1"/>
</dbReference>
<dbReference type="OrthoDB" id="2159336at2759"/>
<feature type="region of interest" description="Disordered" evidence="11">
    <location>
        <begin position="225"/>
        <end position="533"/>
    </location>
</feature>
<evidence type="ECO:0000256" key="10">
    <source>
        <dbReference type="PROSITE-ProRule" id="PRU00192"/>
    </source>
</evidence>
<keyword evidence="6" id="KW-0597">Phosphoprotein</keyword>
<dbReference type="KEGG" id="spu:581666"/>
<dbReference type="PRINTS" id="PR00499">
    <property type="entry name" value="P67PHOX"/>
</dbReference>
<dbReference type="EnsemblMetazoa" id="XM_030984162">
    <property type="protein sequence ID" value="XP_030840022"/>
    <property type="gene ID" value="LOC581666"/>
</dbReference>
<dbReference type="PROSITE" id="PS50002">
    <property type="entry name" value="SH3"/>
    <property type="match status" value="1"/>
</dbReference>
<dbReference type="Proteomes" id="UP000007110">
    <property type="component" value="Unassembled WGS sequence"/>
</dbReference>
<organism evidence="13 14">
    <name type="scientific">Strongylocentrotus purpuratus</name>
    <name type="common">Purple sea urchin</name>
    <dbReference type="NCBI Taxonomy" id="7668"/>
    <lineage>
        <taxon>Eukaryota</taxon>
        <taxon>Metazoa</taxon>
        <taxon>Echinodermata</taxon>
        <taxon>Eleutherozoa</taxon>
        <taxon>Echinozoa</taxon>
        <taxon>Echinoidea</taxon>
        <taxon>Euechinoidea</taxon>
        <taxon>Echinacea</taxon>
        <taxon>Camarodonta</taxon>
        <taxon>Echinidea</taxon>
        <taxon>Strongylocentrotidae</taxon>
        <taxon>Strongylocentrotus</taxon>
    </lineage>
</organism>
<keyword evidence="5" id="KW-0963">Cytoplasm</keyword>
<dbReference type="OMA" id="WAPSEFL"/>
<feature type="compositionally biased region" description="Low complexity" evidence="11">
    <location>
        <begin position="159"/>
        <end position="179"/>
    </location>
</feature>
<dbReference type="GO" id="GO:0005856">
    <property type="term" value="C:cytoskeleton"/>
    <property type="evidence" value="ECO:0007669"/>
    <property type="project" value="UniProtKB-SubCell"/>
</dbReference>
<keyword evidence="9" id="KW-0966">Cell projection</keyword>
<feature type="compositionally biased region" description="Basic and acidic residues" evidence="11">
    <location>
        <begin position="449"/>
        <end position="461"/>
    </location>
</feature>
<evidence type="ECO:0000256" key="1">
    <source>
        <dbReference type="ARBA" id="ARBA00004245"/>
    </source>
</evidence>
<dbReference type="Gene3D" id="2.30.30.40">
    <property type="entry name" value="SH3 Domains"/>
    <property type="match status" value="1"/>
</dbReference>
<feature type="compositionally biased region" description="Basic residues" evidence="11">
    <location>
        <begin position="183"/>
        <end position="193"/>
    </location>
</feature>
<evidence type="ECO:0000256" key="2">
    <source>
        <dbReference type="ARBA" id="ARBA00004510"/>
    </source>
</evidence>
<reference evidence="14" key="1">
    <citation type="submission" date="2015-02" db="EMBL/GenBank/DDBJ databases">
        <title>Genome sequencing for Strongylocentrotus purpuratus.</title>
        <authorList>
            <person name="Murali S."/>
            <person name="Liu Y."/>
            <person name="Vee V."/>
            <person name="English A."/>
            <person name="Wang M."/>
            <person name="Skinner E."/>
            <person name="Han Y."/>
            <person name="Muzny D.M."/>
            <person name="Worley K.C."/>
            <person name="Gibbs R.A."/>
        </authorList>
    </citation>
    <scope>NUCLEOTIDE SEQUENCE</scope>
</reference>
<dbReference type="GO" id="GO:0031209">
    <property type="term" value="C:SCAR complex"/>
    <property type="evidence" value="ECO:0000318"/>
    <property type="project" value="GO_Central"/>
</dbReference>
<evidence type="ECO:0000256" key="6">
    <source>
        <dbReference type="ARBA" id="ARBA00022553"/>
    </source>
</evidence>
<accession>A0A7M7NQ52</accession>